<reference evidence="2 3" key="1">
    <citation type="submission" date="2022-01" db="EMBL/GenBank/DDBJ databases">
        <title>Mariniradius saccharolyticus sp. nov., isolated from sediment of a river.</title>
        <authorList>
            <person name="Liu H."/>
        </authorList>
    </citation>
    <scope>NUCLEOTIDE SEQUENCE [LARGE SCALE GENOMIC DNA]</scope>
    <source>
        <strain evidence="2 3">RY-2</strain>
    </source>
</reference>
<comment type="caution">
    <text evidence="2">The sequence shown here is derived from an EMBL/GenBank/DDBJ whole genome shotgun (WGS) entry which is preliminary data.</text>
</comment>
<dbReference type="EMBL" id="JAKEVZ010000003">
    <property type="protein sequence ID" value="MCF1750558.1"/>
    <property type="molecule type" value="Genomic_DNA"/>
</dbReference>
<dbReference type="InterPro" id="IPR018713">
    <property type="entry name" value="MPAB/Lcp_cat_dom"/>
</dbReference>
<accession>A0ABS9BR79</accession>
<dbReference type="Proteomes" id="UP001201449">
    <property type="component" value="Unassembled WGS sequence"/>
</dbReference>
<dbReference type="RefSeq" id="WP_234860648.1">
    <property type="nucleotide sequence ID" value="NZ_JAKEVZ010000003.1"/>
</dbReference>
<dbReference type="Pfam" id="PF09995">
    <property type="entry name" value="MPAB_Lcp_cat"/>
    <property type="match status" value="1"/>
</dbReference>
<gene>
    <name evidence="2" type="ORF">L0U89_05695</name>
</gene>
<dbReference type="PANTHER" id="PTHR36124:SF1">
    <property type="entry name" value="ER-BOUND OXYGENASE MPAB_MPAB'_RUBBER OXYGENASE CATALYTIC DOMAIN-CONTAINING PROTEIN"/>
    <property type="match status" value="1"/>
</dbReference>
<proteinExistence type="predicted"/>
<dbReference type="PANTHER" id="PTHR36124">
    <property type="match status" value="1"/>
</dbReference>
<sequence length="288" mass="33850">MNKKPFSSKIAALNPEKDHREIAFLLTCHCFPWDMERALEFALFRTFAVPSISKILAGTGEFTARPRKRYDDTELILYEILEHGMDSLRGKRAIHRMNDMHARFKISNGDFLYVLSTFIFEPIRWMDKYGWRPFTDLERQSIYINYRRLGERMQIRDIPNSLEEFEQFNKDYESRHFVFAQSNKLIGDKTVSLLLGFYLPKFLHGLGRPFVYALMDEPLRAAMGFPKPAGIFGAVVSSFLKLRARILRYFPERKEPLLGTKRRRPTYPEGYQIEELGTFAPLPSKREN</sequence>
<feature type="domain" description="ER-bound oxygenase mpaB/mpaB'/Rubber oxygenase catalytic" evidence="1">
    <location>
        <begin position="52"/>
        <end position="228"/>
    </location>
</feature>
<evidence type="ECO:0000313" key="3">
    <source>
        <dbReference type="Proteomes" id="UP001201449"/>
    </source>
</evidence>
<protein>
    <submittedName>
        <fullName evidence="2">Oxygenase MpaB family protein</fullName>
    </submittedName>
</protein>
<evidence type="ECO:0000313" key="2">
    <source>
        <dbReference type="EMBL" id="MCF1750558.1"/>
    </source>
</evidence>
<dbReference type="InterPro" id="IPR046366">
    <property type="entry name" value="MPAB"/>
</dbReference>
<evidence type="ECO:0000259" key="1">
    <source>
        <dbReference type="Pfam" id="PF09995"/>
    </source>
</evidence>
<keyword evidence="3" id="KW-1185">Reference proteome</keyword>
<name>A0ABS9BR79_9BACT</name>
<organism evidence="2 3">
    <name type="scientific">Mariniradius sediminis</name>
    <dbReference type="NCBI Taxonomy" id="2909237"/>
    <lineage>
        <taxon>Bacteria</taxon>
        <taxon>Pseudomonadati</taxon>
        <taxon>Bacteroidota</taxon>
        <taxon>Cytophagia</taxon>
        <taxon>Cytophagales</taxon>
        <taxon>Cyclobacteriaceae</taxon>
        <taxon>Mariniradius</taxon>
    </lineage>
</organism>